<sequence length="1047" mass="114011">MMASSQHDPDRPDALLIAEDCLSPSAEGHEHYHLYSVERREVRQLACRVNFVDSRDTPPRYCLLTRPDECAAAYLATSAPLSPTLSTPLPQIGLGIAPLHLSHLFDSGDVHLWVCRATYRTTSTAAIAIDEDDDGDSTSGVVDETRASSRAESITTDEDSRMHPVLDHLDGLLNVGDSCMYVFSNADNSTLNESATELPRNSYLALIRHDETDQWALLGMELATPGSGDILQVDVVFAVDHTCDIVLDGDGGLVYQSQQGKEQRFMPFRPASIRNLWDALQAILKIREGSGRDHSDWIWLEFYRNKINDTQQQLQRWTHIVPSRTSELQLIRKQQAGALQRDKGPHLDSELEQRIISKLKEIMFKSDLDTITSKQLRLQLEAEFDMDLKKYRKIIDQQMITVMGQMEPSSKIFDYLYLGTEWNASNWEELSRNNCQYIINVTCEIENFFPDKIKYCNIRVWDVPTTTIWPNWNRTYDFIRQARKAGSSVLVHCKMGVSRSASTVIAYAMKQYSWSLEEAHAFVKKRRRIIKPNEGFRTQLVMYEGMLTARRSGAFGTELDIKPPPHAPIPLSQPVTPTIKKVTPPDSPVSTPPSTPAPELRAWTLGNRVAAERGSQVALEDAGTTERERAGSETSPKQAAAADPGEMPVTEVSEDIAFRIKKYSQAVGVTATPLHSGSSGDAVAGGVSRNRPHSLHFDRDGNPTGRARVSTNPDPKVSGADYKHRTWSDRTRSTSFATTRDLADRFATQMEQSVNDCASAPAPPEATTAAAGTTTTTTATATTASPSTASTTVEAQGKSQPSDEQAASPAVQSVQPAPEGKTLAAGAAGGHELPSRGRTQSSGASVSALRPYRSSQDKSELPKPPRGFPRQHQEGKSSSSLVALDGSATGAEAKAATTRVSSAPNPQHASTADAVPAVNASPGSSNAGHSLPRSKSTASVTSIASAYAETQEAFEPLRWTSSEVVAWLEQAGLAEYGPLFAREELQGCDLLDLCNDDLKSIGIMTLHARKRILRACRALTDACAPDADTCMTSAGANTPGASAFGQS</sequence>
<dbReference type="GO" id="GO:0030837">
    <property type="term" value="P:negative regulation of actin filament polymerization"/>
    <property type="evidence" value="ECO:0000318"/>
    <property type="project" value="GO_Central"/>
</dbReference>
<dbReference type="CDD" id="cd14513">
    <property type="entry name" value="DSP_slingshot"/>
    <property type="match status" value="1"/>
</dbReference>
<evidence type="ECO:0000259" key="10">
    <source>
        <dbReference type="PROSITE" id="PS50054"/>
    </source>
</evidence>
<dbReference type="SMART" id="SM00454">
    <property type="entry name" value="SAM"/>
    <property type="match status" value="1"/>
</dbReference>
<dbReference type="InterPro" id="IPR029021">
    <property type="entry name" value="Prot-tyrosine_phosphatase-like"/>
</dbReference>
<dbReference type="GO" id="GO:0004722">
    <property type="term" value="F:protein serine/threonine phosphatase activity"/>
    <property type="evidence" value="ECO:0007669"/>
    <property type="project" value="UniProtKB-EC"/>
</dbReference>
<evidence type="ECO:0000256" key="4">
    <source>
        <dbReference type="ARBA" id="ARBA00022490"/>
    </source>
</evidence>
<dbReference type="InterPro" id="IPR016130">
    <property type="entry name" value="Tyr_Pase_AS"/>
</dbReference>
<dbReference type="PROSITE" id="PS00383">
    <property type="entry name" value="TYR_PHOSPHATASE_1"/>
    <property type="match status" value="1"/>
</dbReference>
<dbReference type="Pfam" id="PF23040">
    <property type="entry name" value="PH_SSH1-like_1st"/>
    <property type="match status" value="1"/>
</dbReference>
<dbReference type="KEGG" id="mbr:MONBRDRAFT_5247"/>
<dbReference type="GO" id="GO:0004721">
    <property type="term" value="F:phosphoprotein phosphatase activity"/>
    <property type="evidence" value="ECO:0000318"/>
    <property type="project" value="GO_Central"/>
</dbReference>
<dbReference type="PROSITE" id="PS51998">
    <property type="entry name" value="DEK_C"/>
    <property type="match status" value="1"/>
</dbReference>
<dbReference type="GO" id="GO:0005737">
    <property type="term" value="C:cytoplasm"/>
    <property type="evidence" value="ECO:0000318"/>
    <property type="project" value="GO_Central"/>
</dbReference>
<dbReference type="InterPro" id="IPR043587">
    <property type="entry name" value="Phosphatase_SSH-like"/>
</dbReference>
<evidence type="ECO:0000313" key="14">
    <source>
        <dbReference type="EMBL" id="EDQ92582.1"/>
    </source>
</evidence>
<feature type="domain" description="DEK-C" evidence="13">
    <location>
        <begin position="349"/>
        <end position="404"/>
    </location>
</feature>
<feature type="region of interest" description="Disordered" evidence="9">
    <location>
        <begin position="130"/>
        <end position="158"/>
    </location>
</feature>
<comment type="similarity">
    <text evidence="2">Belongs to the protein-tyrosine phosphatase family.</text>
</comment>
<dbReference type="GO" id="GO:0030036">
    <property type="term" value="P:actin cytoskeleton organization"/>
    <property type="evidence" value="ECO:0000318"/>
    <property type="project" value="GO_Central"/>
</dbReference>
<dbReference type="Pfam" id="PF00536">
    <property type="entry name" value="SAM_1"/>
    <property type="match status" value="1"/>
</dbReference>
<dbReference type="AlphaFoldDB" id="A9UQE0"/>
<organism evidence="14 15">
    <name type="scientific">Monosiga brevicollis</name>
    <name type="common">Choanoflagellate</name>
    <dbReference type="NCBI Taxonomy" id="81824"/>
    <lineage>
        <taxon>Eukaryota</taxon>
        <taxon>Choanoflagellata</taxon>
        <taxon>Craspedida</taxon>
        <taxon>Salpingoecidae</taxon>
        <taxon>Monosiga</taxon>
    </lineage>
</organism>
<feature type="compositionally biased region" description="Low complexity" evidence="9">
    <location>
        <begin position="574"/>
        <end position="584"/>
    </location>
</feature>
<name>A9UQE0_MONBE</name>
<keyword evidence="4" id="KW-0963">Cytoplasm</keyword>
<evidence type="ECO:0000256" key="3">
    <source>
        <dbReference type="ARBA" id="ARBA00013081"/>
    </source>
</evidence>
<evidence type="ECO:0000256" key="7">
    <source>
        <dbReference type="ARBA" id="ARBA00023212"/>
    </source>
</evidence>
<proteinExistence type="inferred from homology"/>
<gene>
    <name evidence="14" type="ORF">MONBRDRAFT_5247</name>
</gene>
<dbReference type="PANTHER" id="PTHR45864:SF2">
    <property type="entry name" value="PROTEIN PHOSPHATASE SLINGSHOT"/>
    <property type="match status" value="1"/>
</dbReference>
<dbReference type="PROSITE" id="PS50056">
    <property type="entry name" value="TYR_PHOSPHATASE_2"/>
    <property type="match status" value="1"/>
</dbReference>
<keyword evidence="7" id="KW-0206">Cytoskeleton</keyword>
<dbReference type="EC" id="3.1.3.16" evidence="3"/>
<dbReference type="PROSITE" id="PS50105">
    <property type="entry name" value="SAM_DOMAIN"/>
    <property type="match status" value="1"/>
</dbReference>
<dbReference type="FunFam" id="3.90.190.10:FF:000004">
    <property type="entry name" value="Protein phosphatase Slingshot homolog 2"/>
    <property type="match status" value="1"/>
</dbReference>
<feature type="domain" description="SAM" evidence="12">
    <location>
        <begin position="959"/>
        <end position="1022"/>
    </location>
</feature>
<evidence type="ECO:0000259" key="11">
    <source>
        <dbReference type="PROSITE" id="PS50056"/>
    </source>
</evidence>
<dbReference type="InterPro" id="IPR000387">
    <property type="entry name" value="Tyr_Pase_dom"/>
</dbReference>
<feature type="compositionally biased region" description="Basic and acidic residues" evidence="9">
    <location>
        <begin position="721"/>
        <end position="732"/>
    </location>
</feature>
<feature type="compositionally biased region" description="Low complexity" evidence="9">
    <location>
        <begin position="765"/>
        <end position="792"/>
    </location>
</feature>
<feature type="region of interest" description="Disordered" evidence="9">
    <location>
        <begin position="557"/>
        <end position="648"/>
    </location>
</feature>
<feature type="compositionally biased region" description="Pro residues" evidence="9">
    <location>
        <begin position="585"/>
        <end position="596"/>
    </location>
</feature>
<feature type="compositionally biased region" description="Polar residues" evidence="9">
    <location>
        <begin position="921"/>
        <end position="935"/>
    </location>
</feature>
<comment type="catalytic activity">
    <reaction evidence="8">
        <text>O-phospho-L-threonyl-[protein] + H2O = L-threonyl-[protein] + phosphate</text>
        <dbReference type="Rhea" id="RHEA:47004"/>
        <dbReference type="Rhea" id="RHEA-COMP:11060"/>
        <dbReference type="Rhea" id="RHEA-COMP:11605"/>
        <dbReference type="ChEBI" id="CHEBI:15377"/>
        <dbReference type="ChEBI" id="CHEBI:30013"/>
        <dbReference type="ChEBI" id="CHEBI:43474"/>
        <dbReference type="ChEBI" id="CHEBI:61977"/>
        <dbReference type="EC" id="3.1.3.16"/>
    </reaction>
</comment>
<dbReference type="PROSITE" id="PS50054">
    <property type="entry name" value="TYR_PHOSPHATASE_DUAL"/>
    <property type="match status" value="1"/>
</dbReference>
<dbReference type="InParanoid" id="A9UQE0"/>
<dbReference type="Proteomes" id="UP000001357">
    <property type="component" value="Unassembled WGS sequence"/>
</dbReference>
<evidence type="ECO:0000256" key="1">
    <source>
        <dbReference type="ARBA" id="ARBA00004245"/>
    </source>
</evidence>
<dbReference type="InterPro" id="IPR013761">
    <property type="entry name" value="SAM/pointed_sf"/>
</dbReference>
<dbReference type="InterPro" id="IPR043588">
    <property type="entry name" value="SSH-N"/>
</dbReference>
<keyword evidence="6" id="KW-0904">Protein phosphatase</keyword>
<evidence type="ECO:0000256" key="6">
    <source>
        <dbReference type="ARBA" id="ARBA00022912"/>
    </source>
</evidence>
<dbReference type="InterPro" id="IPR001660">
    <property type="entry name" value="SAM"/>
</dbReference>
<feature type="compositionally biased region" description="Polar residues" evidence="9">
    <location>
        <begin position="898"/>
        <end position="910"/>
    </location>
</feature>
<dbReference type="RefSeq" id="XP_001742344.1">
    <property type="nucleotide sequence ID" value="XM_001742292.1"/>
</dbReference>
<feature type="region of interest" description="Disordered" evidence="9">
    <location>
        <begin position="690"/>
        <end position="735"/>
    </location>
</feature>
<keyword evidence="15" id="KW-1185">Reference proteome</keyword>
<dbReference type="Pfam" id="PF00782">
    <property type="entry name" value="DSPc"/>
    <property type="match status" value="1"/>
</dbReference>
<feature type="region of interest" description="Disordered" evidence="9">
    <location>
        <begin position="754"/>
        <end position="935"/>
    </location>
</feature>
<dbReference type="Gene3D" id="1.10.150.50">
    <property type="entry name" value="Transcription Factor, Ets-1"/>
    <property type="match status" value="1"/>
</dbReference>
<dbReference type="InterPro" id="IPR000340">
    <property type="entry name" value="Dual-sp_phosphatase_cat-dom"/>
</dbReference>
<dbReference type="GO" id="GO:0005856">
    <property type="term" value="C:cytoskeleton"/>
    <property type="evidence" value="ECO:0007669"/>
    <property type="project" value="UniProtKB-SubCell"/>
</dbReference>
<dbReference type="Gene3D" id="3.90.190.10">
    <property type="entry name" value="Protein tyrosine phosphatase superfamily"/>
    <property type="match status" value="1"/>
</dbReference>
<dbReference type="SUPFAM" id="SSF109715">
    <property type="entry name" value="DEK C-terminal domain"/>
    <property type="match status" value="1"/>
</dbReference>
<keyword evidence="5" id="KW-0378">Hydrolase</keyword>
<comment type="subcellular location">
    <subcellularLocation>
        <location evidence="1">Cytoplasm</location>
        <location evidence="1">Cytoskeleton</location>
    </subcellularLocation>
</comment>
<protein>
    <recommendedName>
        <fullName evidence="3">protein-serine/threonine phosphatase</fullName>
        <ecNumber evidence="3">3.1.3.16</ecNumber>
    </recommendedName>
</protein>
<dbReference type="eggNOG" id="KOG1716">
    <property type="taxonomic scope" value="Eukaryota"/>
</dbReference>
<dbReference type="InterPro" id="IPR020422">
    <property type="entry name" value="TYR_PHOSPHATASE_DUAL_dom"/>
</dbReference>
<dbReference type="GO" id="GO:0003779">
    <property type="term" value="F:actin binding"/>
    <property type="evidence" value="ECO:0000318"/>
    <property type="project" value="GO_Central"/>
</dbReference>
<dbReference type="SUPFAM" id="SSF52799">
    <property type="entry name" value="(Phosphotyrosine protein) phosphatases II"/>
    <property type="match status" value="1"/>
</dbReference>
<dbReference type="GeneID" id="5887878"/>
<evidence type="ECO:0000256" key="9">
    <source>
        <dbReference type="SAM" id="MobiDB-lite"/>
    </source>
</evidence>
<feature type="domain" description="Tyrosine-protein phosphatase" evidence="10">
    <location>
        <begin position="407"/>
        <end position="549"/>
    </location>
</feature>
<dbReference type="SMART" id="SM00195">
    <property type="entry name" value="DSPc"/>
    <property type="match status" value="1"/>
</dbReference>
<dbReference type="PANTHER" id="PTHR45864">
    <property type="entry name" value="SLINGSHOT PROTEIN PHOSPHATASE HOMOLOG"/>
    <property type="match status" value="1"/>
</dbReference>
<dbReference type="EMBL" id="CH991543">
    <property type="protein sequence ID" value="EDQ92582.1"/>
    <property type="molecule type" value="Genomic_DNA"/>
</dbReference>
<evidence type="ECO:0000313" key="15">
    <source>
        <dbReference type="Proteomes" id="UP000001357"/>
    </source>
</evidence>
<dbReference type="Pfam" id="PF08766">
    <property type="entry name" value="DEK_C"/>
    <property type="match status" value="1"/>
</dbReference>
<evidence type="ECO:0000256" key="2">
    <source>
        <dbReference type="ARBA" id="ARBA00009580"/>
    </source>
</evidence>
<dbReference type="InterPro" id="IPR014876">
    <property type="entry name" value="DEK_C"/>
</dbReference>
<reference evidence="14 15" key="1">
    <citation type="journal article" date="2008" name="Nature">
        <title>The genome of the choanoflagellate Monosiga brevicollis and the origin of metazoans.</title>
        <authorList>
            <consortium name="JGI Sequencing"/>
            <person name="King N."/>
            <person name="Westbrook M.J."/>
            <person name="Young S.L."/>
            <person name="Kuo A."/>
            <person name="Abedin M."/>
            <person name="Chapman J."/>
            <person name="Fairclough S."/>
            <person name="Hellsten U."/>
            <person name="Isogai Y."/>
            <person name="Letunic I."/>
            <person name="Marr M."/>
            <person name="Pincus D."/>
            <person name="Putnam N."/>
            <person name="Rokas A."/>
            <person name="Wright K.J."/>
            <person name="Zuzow R."/>
            <person name="Dirks W."/>
            <person name="Good M."/>
            <person name="Goodstein D."/>
            <person name="Lemons D."/>
            <person name="Li W."/>
            <person name="Lyons J.B."/>
            <person name="Morris A."/>
            <person name="Nichols S."/>
            <person name="Richter D.J."/>
            <person name="Salamov A."/>
            <person name="Bork P."/>
            <person name="Lim W.A."/>
            <person name="Manning G."/>
            <person name="Miller W.T."/>
            <person name="McGinnis W."/>
            <person name="Shapiro H."/>
            <person name="Tjian R."/>
            <person name="Grigoriev I.V."/>
            <person name="Rokhsar D."/>
        </authorList>
    </citation>
    <scope>NUCLEOTIDE SEQUENCE [LARGE SCALE GENOMIC DNA]</scope>
    <source>
        <strain evidence="15">MX1 / ATCC 50154</strain>
    </source>
</reference>
<accession>A9UQE0</accession>
<evidence type="ECO:0000259" key="13">
    <source>
        <dbReference type="PROSITE" id="PS51998"/>
    </source>
</evidence>
<dbReference type="SUPFAM" id="SSF47769">
    <property type="entry name" value="SAM/Pointed domain"/>
    <property type="match status" value="1"/>
</dbReference>
<dbReference type="STRING" id="81824.A9UQE0"/>
<feature type="compositionally biased region" description="Polar residues" evidence="9">
    <location>
        <begin position="793"/>
        <end position="815"/>
    </location>
</feature>
<evidence type="ECO:0000256" key="8">
    <source>
        <dbReference type="ARBA" id="ARBA00048336"/>
    </source>
</evidence>
<evidence type="ECO:0000259" key="12">
    <source>
        <dbReference type="PROSITE" id="PS50105"/>
    </source>
</evidence>
<feature type="domain" description="Tyrosine specific protein phosphatases" evidence="11">
    <location>
        <begin position="473"/>
        <end position="527"/>
    </location>
</feature>
<evidence type="ECO:0000256" key="5">
    <source>
        <dbReference type="ARBA" id="ARBA00022801"/>
    </source>
</evidence>